<dbReference type="PANTHER" id="PTHR31088:SF6">
    <property type="entry name" value="PHAGE SHOCK PROTEIN A"/>
    <property type="match status" value="1"/>
</dbReference>
<keyword evidence="4" id="KW-1185">Reference proteome</keyword>
<evidence type="ECO:0000256" key="2">
    <source>
        <dbReference type="SAM" id="Coils"/>
    </source>
</evidence>
<proteinExistence type="inferred from homology"/>
<dbReference type="PANTHER" id="PTHR31088">
    <property type="entry name" value="MEMBRANE-ASSOCIATED PROTEIN VIPP1, CHLOROPLASTIC"/>
    <property type="match status" value="1"/>
</dbReference>
<dbReference type="EMBL" id="SRRZ01000014">
    <property type="protein sequence ID" value="NQE33428.1"/>
    <property type="molecule type" value="Genomic_DNA"/>
</dbReference>
<evidence type="ECO:0000313" key="4">
    <source>
        <dbReference type="Proteomes" id="UP000702425"/>
    </source>
</evidence>
<feature type="coiled-coil region" evidence="2">
    <location>
        <begin position="112"/>
        <end position="153"/>
    </location>
</feature>
<reference evidence="3 4" key="1">
    <citation type="journal article" date="2020" name="Sci. Rep.">
        <title>A novel cyanobacterial geosmin producer, revising GeoA distribution and dispersion patterns in Bacteria.</title>
        <authorList>
            <person name="Churro C."/>
            <person name="Semedo-Aguiar A.P."/>
            <person name="Silva A.D."/>
            <person name="Pereira-Leal J.B."/>
            <person name="Leite R.B."/>
        </authorList>
    </citation>
    <scope>NUCLEOTIDE SEQUENCE [LARGE SCALE GENOMIC DNA]</scope>
    <source>
        <strain evidence="3 4">IPMA8</strain>
    </source>
</reference>
<comment type="caution">
    <text evidence="3">The sequence shown here is derived from an EMBL/GenBank/DDBJ whole genome shotgun (WGS) entry which is preliminary data.</text>
</comment>
<dbReference type="RefSeq" id="WP_172186102.1">
    <property type="nucleotide sequence ID" value="NZ_CAWPPK010000046.1"/>
</dbReference>
<protein>
    <recommendedName>
        <fullName evidence="5">PspA/IM30 family protein</fullName>
    </recommendedName>
</protein>
<keyword evidence="2" id="KW-0175">Coiled coil</keyword>
<dbReference type="Pfam" id="PF04012">
    <property type="entry name" value="PspA_IM30"/>
    <property type="match status" value="1"/>
</dbReference>
<dbReference type="Proteomes" id="UP000702425">
    <property type="component" value="Unassembled WGS sequence"/>
</dbReference>
<name>A0ABX2CTH9_9CYAN</name>
<accession>A0ABX2CTH9</accession>
<comment type="similarity">
    <text evidence="1">Belongs to the PspA/Vipp/IM30 family.</text>
</comment>
<evidence type="ECO:0000313" key="3">
    <source>
        <dbReference type="EMBL" id="NQE33428.1"/>
    </source>
</evidence>
<dbReference type="InterPro" id="IPR007157">
    <property type="entry name" value="PspA_VIPP1"/>
</dbReference>
<evidence type="ECO:0000256" key="1">
    <source>
        <dbReference type="ARBA" id="ARBA00043985"/>
    </source>
</evidence>
<gene>
    <name evidence="3" type="ORF">E5S67_01147</name>
</gene>
<evidence type="ECO:0008006" key="5">
    <source>
        <dbReference type="Google" id="ProtNLM"/>
    </source>
</evidence>
<organism evidence="3 4">
    <name type="scientific">Microcoleus asticus IPMA8</name>
    <dbReference type="NCBI Taxonomy" id="2563858"/>
    <lineage>
        <taxon>Bacteria</taxon>
        <taxon>Bacillati</taxon>
        <taxon>Cyanobacteriota</taxon>
        <taxon>Cyanophyceae</taxon>
        <taxon>Oscillatoriophycideae</taxon>
        <taxon>Oscillatoriales</taxon>
        <taxon>Microcoleaceae</taxon>
        <taxon>Microcoleus</taxon>
        <taxon>Microcoleus asticus</taxon>
    </lineage>
</organism>
<feature type="coiled-coil region" evidence="2">
    <location>
        <begin position="37"/>
        <end position="85"/>
    </location>
</feature>
<sequence length="237" mass="26837">MKKVLYWLMGDKAGRTIVGAWNWMWGLPVESGGKVSVAVAEESLRSMQESVQKLAAAVSTQVAAYQRAKTKYEQKVREMQTVERQAITAKRHGNEEAARLAMAKVIQTEQILPQLESQVKQAEQYVNASKDKLNRERMKLEAYKTDMQNMKDMAEINEALGAISKVNNDLSIDSARSQFEQAKNAVHGRNLKQQALAEISENPQERLQAELENMTLDDEVNRRLQMLDDSNNKELPS</sequence>